<evidence type="ECO:0000313" key="1">
    <source>
        <dbReference type="EMBL" id="SOQ41226.1"/>
    </source>
</evidence>
<proteinExistence type="predicted"/>
<protein>
    <submittedName>
        <fullName evidence="1">SFRICE_007307</fullName>
    </submittedName>
</protein>
<gene>
    <name evidence="1" type="ORF">SFRICE_007307</name>
</gene>
<dbReference type="EMBL" id="ODYU01003008">
    <property type="protein sequence ID" value="SOQ41226.1"/>
    <property type="molecule type" value="Genomic_DNA"/>
</dbReference>
<dbReference type="AlphaFoldDB" id="A0A2H1VK99"/>
<reference evidence="1" key="1">
    <citation type="submission" date="2016-07" db="EMBL/GenBank/DDBJ databases">
        <authorList>
            <person name="Bretaudeau A."/>
        </authorList>
    </citation>
    <scope>NUCLEOTIDE SEQUENCE</scope>
    <source>
        <strain evidence="1">Rice</strain>
        <tissue evidence="1">Whole body</tissue>
    </source>
</reference>
<accession>A0A2H1VK99</accession>
<name>A0A2H1VK99_SPOFR</name>
<organism evidence="1">
    <name type="scientific">Spodoptera frugiperda</name>
    <name type="common">Fall armyworm</name>
    <dbReference type="NCBI Taxonomy" id="7108"/>
    <lineage>
        <taxon>Eukaryota</taxon>
        <taxon>Metazoa</taxon>
        <taxon>Ecdysozoa</taxon>
        <taxon>Arthropoda</taxon>
        <taxon>Hexapoda</taxon>
        <taxon>Insecta</taxon>
        <taxon>Pterygota</taxon>
        <taxon>Neoptera</taxon>
        <taxon>Endopterygota</taxon>
        <taxon>Lepidoptera</taxon>
        <taxon>Glossata</taxon>
        <taxon>Ditrysia</taxon>
        <taxon>Noctuoidea</taxon>
        <taxon>Noctuidae</taxon>
        <taxon>Amphipyrinae</taxon>
        <taxon>Spodoptera</taxon>
    </lineage>
</organism>
<sequence>MNDCLKSRNHPFTSPALGEARGSVRPLLTKNHPVLTPPQVRVEYQPHWIPHVWWFDNDATRHTHGSSFGRAMGPSMDDARSGAVDNLRGKWILLPEAAAPSASTEAVATFLVLTHFADEEINNVDLRWRPAACLLVLDAAVSLASVGELRVEQKQVVLVGEGPLVSGVGGTPQGVGGSLQGVGGTPQGMATLPAAAIGPLGPPGLTGPITGTGGNLQLKQGPIQGMQGGGAGG</sequence>